<dbReference type="EMBL" id="MLJW01000001">
    <property type="protein sequence ID" value="OIR19557.1"/>
    <property type="molecule type" value="Genomic_DNA"/>
</dbReference>
<reference evidence="1" key="1">
    <citation type="submission" date="2016-10" db="EMBL/GenBank/DDBJ databases">
        <title>Sequence of Gallionella enrichment culture.</title>
        <authorList>
            <person name="Poehlein A."/>
            <person name="Muehling M."/>
            <person name="Daniel R."/>
        </authorList>
    </citation>
    <scope>NUCLEOTIDE SEQUENCE</scope>
</reference>
<organism evidence="1">
    <name type="scientific">mine drainage metagenome</name>
    <dbReference type="NCBI Taxonomy" id="410659"/>
    <lineage>
        <taxon>unclassified sequences</taxon>
        <taxon>metagenomes</taxon>
        <taxon>ecological metagenomes</taxon>
    </lineage>
</organism>
<sequence length="59" mass="6520">MTYLYTIGFLLFVMLAFVVVQAAASRFAQRHPEFGSARRMGEGCCGKCAGDTCEKEGRH</sequence>
<dbReference type="AlphaFoldDB" id="A0A1J5TT40"/>
<gene>
    <name evidence="1" type="ORF">GALL_04380</name>
</gene>
<comment type="caution">
    <text evidence="1">The sequence shown here is derived from an EMBL/GenBank/DDBJ whole genome shotgun (WGS) entry which is preliminary data.</text>
</comment>
<accession>A0A1J5TT40</accession>
<protein>
    <submittedName>
        <fullName evidence="1">Uncharacterized protein</fullName>
    </submittedName>
</protein>
<evidence type="ECO:0000313" key="1">
    <source>
        <dbReference type="EMBL" id="OIR19557.1"/>
    </source>
</evidence>
<proteinExistence type="predicted"/>
<name>A0A1J5TT40_9ZZZZ</name>